<dbReference type="OrthoDB" id="26424at2"/>
<proteinExistence type="predicted"/>
<dbReference type="RefSeq" id="WP_137698457.1">
    <property type="nucleotide sequence ID" value="NZ_CP061336.1"/>
</dbReference>
<organism evidence="1 2">
    <name type="scientific">Ruminiclostridium herbifermentans</name>
    <dbReference type="NCBI Taxonomy" id="2488810"/>
    <lineage>
        <taxon>Bacteria</taxon>
        <taxon>Bacillati</taxon>
        <taxon>Bacillota</taxon>
        <taxon>Clostridia</taxon>
        <taxon>Eubacteriales</taxon>
        <taxon>Oscillospiraceae</taxon>
        <taxon>Ruminiclostridium</taxon>
    </lineage>
</organism>
<dbReference type="Proteomes" id="UP000306409">
    <property type="component" value="Chromosome"/>
</dbReference>
<protein>
    <submittedName>
        <fullName evidence="1">Uncharacterized protein</fullName>
    </submittedName>
</protein>
<gene>
    <name evidence="1" type="ORF">EHE19_006625</name>
</gene>
<dbReference type="AlphaFoldDB" id="A0A4U7JAP1"/>
<keyword evidence="2" id="KW-1185">Reference proteome</keyword>
<name>A0A4U7JAP1_9FIRM</name>
<evidence type="ECO:0000313" key="2">
    <source>
        <dbReference type="Proteomes" id="UP000306409"/>
    </source>
</evidence>
<evidence type="ECO:0000313" key="1">
    <source>
        <dbReference type="EMBL" id="QNU68107.1"/>
    </source>
</evidence>
<sequence length="283" mass="32949">MEDQHILDIKNKINASISQNSYKGFVNDRGCIVVCTEMMSIIQVGKININPRRIFDVYITVMIEAVKLFFHADGTSGTITEVIQECIKGIGSLCRNADEYNQTYYFDSIIKSVQIRAFHDWPDYGYKLLRHAVCLINTQKQANRIFDVFSILGKMFDGKDYPDKFVIIHGIVERMEGKEAADKYLMENLHVVEIRMIAVDKLLAEGNYKLAEELCVEALRKTRRKYLNRPTIWAYYLEKIYTDTANKEKLIDIYYHNLFHGDMSYVKKLKELYLNEEAFISNG</sequence>
<dbReference type="KEGG" id="rher:EHE19_006625"/>
<dbReference type="EMBL" id="CP061336">
    <property type="protein sequence ID" value="QNU68107.1"/>
    <property type="molecule type" value="Genomic_DNA"/>
</dbReference>
<accession>A0A4U7JAP1</accession>
<reference evidence="1 2" key="1">
    <citation type="submission" date="2020-09" db="EMBL/GenBank/DDBJ databases">
        <title>Characterization and genome sequencing of Ruminiclostridium sp. nov. MA18.</title>
        <authorList>
            <person name="Rettenmaier R."/>
            <person name="Kowollik M.-L."/>
            <person name="Liebl W."/>
            <person name="Zverlov V."/>
        </authorList>
    </citation>
    <scope>NUCLEOTIDE SEQUENCE [LARGE SCALE GENOMIC DNA]</scope>
    <source>
        <strain evidence="1 2">MA18</strain>
    </source>
</reference>